<feature type="transmembrane region" description="Helical" evidence="7">
    <location>
        <begin position="21"/>
        <end position="39"/>
    </location>
</feature>
<keyword evidence="6 7" id="KW-0472">Membrane</keyword>
<dbReference type="InterPro" id="IPR000515">
    <property type="entry name" value="MetI-like"/>
</dbReference>
<keyword evidence="2 7" id="KW-0813">Transport</keyword>
<keyword evidence="5 7" id="KW-1133">Transmembrane helix</keyword>
<dbReference type="Gene3D" id="1.10.3720.10">
    <property type="entry name" value="MetI-like"/>
    <property type="match status" value="1"/>
</dbReference>
<evidence type="ECO:0000256" key="4">
    <source>
        <dbReference type="ARBA" id="ARBA00022692"/>
    </source>
</evidence>
<evidence type="ECO:0000313" key="10">
    <source>
        <dbReference type="Proteomes" id="UP000182835"/>
    </source>
</evidence>
<dbReference type="GO" id="GO:0005886">
    <property type="term" value="C:plasma membrane"/>
    <property type="evidence" value="ECO:0007669"/>
    <property type="project" value="UniProtKB-SubCell"/>
</dbReference>
<dbReference type="EMBL" id="JXKG01000004">
    <property type="protein sequence ID" value="OJG15831.1"/>
    <property type="molecule type" value="Genomic_DNA"/>
</dbReference>
<dbReference type="NCBIfam" id="TIGR01097">
    <property type="entry name" value="PhnE"/>
    <property type="match status" value="1"/>
</dbReference>
<evidence type="ECO:0000256" key="3">
    <source>
        <dbReference type="ARBA" id="ARBA00022475"/>
    </source>
</evidence>
<feature type="domain" description="ABC transmembrane type-1" evidence="8">
    <location>
        <begin position="78"/>
        <end position="261"/>
    </location>
</feature>
<dbReference type="SUPFAM" id="SSF161098">
    <property type="entry name" value="MetI-like"/>
    <property type="match status" value="1"/>
</dbReference>
<organism evidence="9 10">
    <name type="scientific">Enterococcus canintestini</name>
    <dbReference type="NCBI Taxonomy" id="317010"/>
    <lineage>
        <taxon>Bacteria</taxon>
        <taxon>Bacillati</taxon>
        <taxon>Bacillota</taxon>
        <taxon>Bacilli</taxon>
        <taxon>Lactobacillales</taxon>
        <taxon>Enterococcaceae</taxon>
        <taxon>Enterococcus</taxon>
    </lineage>
</organism>
<protein>
    <submittedName>
        <fullName evidence="9">Phosphonate ABC transporter, permease PhnE</fullName>
    </submittedName>
</protein>
<dbReference type="Pfam" id="PF00528">
    <property type="entry name" value="BPD_transp_1"/>
    <property type="match status" value="1"/>
</dbReference>
<comment type="caution">
    <text evidence="9">The sequence shown here is derived from an EMBL/GenBank/DDBJ whole genome shotgun (WGS) entry which is preliminary data.</text>
</comment>
<dbReference type="CDD" id="cd06261">
    <property type="entry name" value="TM_PBP2"/>
    <property type="match status" value="1"/>
</dbReference>
<feature type="transmembrane region" description="Helical" evidence="7">
    <location>
        <begin position="240"/>
        <end position="260"/>
    </location>
</feature>
<name>A0A1L8R7U7_9ENTE</name>
<feature type="transmembrane region" description="Helical" evidence="7">
    <location>
        <begin position="129"/>
        <end position="156"/>
    </location>
</feature>
<dbReference type="GO" id="GO:0015416">
    <property type="term" value="F:ABC-type phosphonate transporter activity"/>
    <property type="evidence" value="ECO:0007669"/>
    <property type="project" value="InterPro"/>
</dbReference>
<dbReference type="STRING" id="317010.RU96_GL001808"/>
<comment type="similarity">
    <text evidence="7">Belongs to the binding-protein-dependent transport system permease family.</text>
</comment>
<keyword evidence="4 7" id="KW-0812">Transmembrane</keyword>
<reference evidence="9 10" key="1">
    <citation type="submission" date="2014-12" db="EMBL/GenBank/DDBJ databases">
        <title>Draft genome sequences of 29 type strains of Enterococci.</title>
        <authorList>
            <person name="Zhong Z."/>
            <person name="Sun Z."/>
            <person name="Liu W."/>
            <person name="Zhang W."/>
            <person name="Zhang H."/>
        </authorList>
    </citation>
    <scope>NUCLEOTIDE SEQUENCE [LARGE SCALE GENOMIC DNA]</scope>
    <source>
        <strain evidence="9 10">DSM 21207</strain>
    </source>
</reference>
<dbReference type="InterPro" id="IPR035906">
    <property type="entry name" value="MetI-like_sf"/>
</dbReference>
<comment type="subcellular location">
    <subcellularLocation>
        <location evidence="1 7">Cell membrane</location>
        <topology evidence="1 7">Multi-pass membrane protein</topology>
    </subcellularLocation>
</comment>
<dbReference type="Proteomes" id="UP000182835">
    <property type="component" value="Unassembled WGS sequence"/>
</dbReference>
<proteinExistence type="inferred from homology"/>
<dbReference type="AlphaFoldDB" id="A0A1L8R7U7"/>
<dbReference type="PROSITE" id="PS50928">
    <property type="entry name" value="ABC_TM1"/>
    <property type="match status" value="1"/>
</dbReference>
<keyword evidence="3" id="KW-1003">Cell membrane</keyword>
<dbReference type="PANTHER" id="PTHR30043">
    <property type="entry name" value="PHOSPHONATES TRANSPORT SYSTEM PERMEASE PROTEIN"/>
    <property type="match status" value="1"/>
</dbReference>
<feature type="transmembrane region" description="Helical" evidence="7">
    <location>
        <begin position="86"/>
        <end position="108"/>
    </location>
</feature>
<dbReference type="PANTHER" id="PTHR30043:SF1">
    <property type="entry name" value="ABC TRANSPORT SYSTEM PERMEASE PROTEIN P69"/>
    <property type="match status" value="1"/>
</dbReference>
<evidence type="ECO:0000256" key="6">
    <source>
        <dbReference type="ARBA" id="ARBA00023136"/>
    </source>
</evidence>
<gene>
    <name evidence="9" type="ORF">RU96_GL001808</name>
</gene>
<evidence type="ECO:0000256" key="7">
    <source>
        <dbReference type="RuleBase" id="RU363032"/>
    </source>
</evidence>
<evidence type="ECO:0000256" key="1">
    <source>
        <dbReference type="ARBA" id="ARBA00004651"/>
    </source>
</evidence>
<evidence type="ECO:0000256" key="5">
    <source>
        <dbReference type="ARBA" id="ARBA00022989"/>
    </source>
</evidence>
<evidence type="ECO:0000256" key="2">
    <source>
        <dbReference type="ARBA" id="ARBA00022448"/>
    </source>
</evidence>
<evidence type="ECO:0000313" key="9">
    <source>
        <dbReference type="EMBL" id="OJG15831.1"/>
    </source>
</evidence>
<sequence length="269" mass="30117">MVSLFKKTLTLSNGKQVTSKRSFLPIYIFITVVFMFVAADVTNFSFSTLILRSKQFFVIIGDMIQPNWKYMDRVFGPLLETIKMSLLGSIIGSLLAIPFAVLSSINIVKNRFVAGIFKFILSVLRTLPTLVVALIATFILGLGAFAGTIAIFIFTISYVGKIMYEQIETIDMRTFEAMESFGLTKMQAFRYSILPEILPNYLSTSIFCFEGNVRYASILGYVGAGGLGLLLNERLGWRDYASVGSILMMLIVTVALIEMLSEYLRQKLK</sequence>
<accession>A0A1L8R7U7</accession>
<evidence type="ECO:0000259" key="8">
    <source>
        <dbReference type="PROSITE" id="PS50928"/>
    </source>
</evidence>
<dbReference type="InterPro" id="IPR005769">
    <property type="entry name" value="PhnE/PtxC"/>
</dbReference>